<sequence>MAQRVVLHVGLMKSGTSFVQDLLFAAKAELGAHGVLVPGAGWGRQVAAVKDVLSSSPGRPWRRMVDEIDGHEGTAVVSMEFLGPAGPDQVDRVVGAFDGAVVDVVVTARDLNRSVASLWQETIQNGRSWGWDDYVADVAAKRPGRGAGVADRVTAGGTFWRQQYLPRVVDSWSRAVGHDHVQVVTVPGPGAPRDTLAHRFGEVLGVAVPVHEGTGGANASLGLTSTLVLQRVNQLLDAQGLTFPTGARLRKQVLAKTVLAARRAEEPRLGLPVAPWVVEQAADTVAVLRDAGTRLVGSWEDLTPVEVPGVHPSSIDAVEVGEAALVALAGLVASQVVD</sequence>
<dbReference type="InterPro" id="IPR027417">
    <property type="entry name" value="P-loop_NTPase"/>
</dbReference>
<accession>A0ABV1NTR6</accession>
<name>A0ABV1NTR6_9ACTN</name>
<keyword evidence="2" id="KW-1185">Reference proteome</keyword>
<gene>
    <name evidence="1" type="ORF">V6R90_01300</name>
</gene>
<evidence type="ECO:0000313" key="2">
    <source>
        <dbReference type="Proteomes" id="UP001482520"/>
    </source>
</evidence>
<evidence type="ECO:0000313" key="1">
    <source>
        <dbReference type="EMBL" id="MEQ7845895.1"/>
    </source>
</evidence>
<reference evidence="1 2" key="1">
    <citation type="submission" date="2024-02" db="EMBL/GenBank/DDBJ databases">
        <title>Full genome sequence of Nocardioides kribbensis.</title>
        <authorList>
            <person name="Poletto B.L."/>
            <person name="Silva G."/>
            <person name="Galante D."/>
            <person name="Campos K.R."/>
            <person name="Santos M.B.N."/>
            <person name="Sacchi C.T."/>
        </authorList>
    </citation>
    <scope>NUCLEOTIDE SEQUENCE [LARGE SCALE GENOMIC DNA]</scope>
    <source>
        <strain evidence="1 2">O4R</strain>
    </source>
</reference>
<dbReference type="Proteomes" id="UP001482520">
    <property type="component" value="Unassembled WGS sequence"/>
</dbReference>
<proteinExistence type="predicted"/>
<comment type="caution">
    <text evidence="1">The sequence shown here is derived from an EMBL/GenBank/DDBJ whole genome shotgun (WGS) entry which is preliminary data.</text>
</comment>
<dbReference type="RefSeq" id="WP_349803566.1">
    <property type="nucleotide sequence ID" value="NZ_JBEGDP010000001.1"/>
</dbReference>
<organism evidence="1 2">
    <name type="scientific">Nocardioides kribbensis</name>
    <dbReference type="NCBI Taxonomy" id="305517"/>
    <lineage>
        <taxon>Bacteria</taxon>
        <taxon>Bacillati</taxon>
        <taxon>Actinomycetota</taxon>
        <taxon>Actinomycetes</taxon>
        <taxon>Propionibacteriales</taxon>
        <taxon>Nocardioidaceae</taxon>
        <taxon>Nocardioides</taxon>
    </lineage>
</organism>
<dbReference type="EMBL" id="JBEGDP010000001">
    <property type="protein sequence ID" value="MEQ7845895.1"/>
    <property type="molecule type" value="Genomic_DNA"/>
</dbReference>
<dbReference type="SUPFAM" id="SSF52540">
    <property type="entry name" value="P-loop containing nucleoside triphosphate hydrolases"/>
    <property type="match status" value="1"/>
</dbReference>
<protein>
    <recommendedName>
        <fullName evidence="3">Sulfotransferase family protein</fullName>
    </recommendedName>
</protein>
<evidence type="ECO:0008006" key="3">
    <source>
        <dbReference type="Google" id="ProtNLM"/>
    </source>
</evidence>